<keyword evidence="3" id="KW-1185">Reference proteome</keyword>
<comment type="caution">
    <text evidence="1">The sequence shown here is derived from an EMBL/GenBank/DDBJ whole genome shotgun (WGS) entry which is preliminary data.</text>
</comment>
<organism evidence="1 3">
    <name type="scientific">Deinococcus lacus</name>
    <dbReference type="NCBI Taxonomy" id="392561"/>
    <lineage>
        <taxon>Bacteria</taxon>
        <taxon>Thermotogati</taxon>
        <taxon>Deinococcota</taxon>
        <taxon>Deinococci</taxon>
        <taxon>Deinococcales</taxon>
        <taxon>Deinococcaceae</taxon>
        <taxon>Deinococcus</taxon>
    </lineage>
</organism>
<evidence type="ECO:0000313" key="3">
    <source>
        <dbReference type="Proteomes" id="UP001596297"/>
    </source>
</evidence>
<gene>
    <name evidence="1" type="ORF">ACFP81_14650</name>
    <name evidence="2" type="ORF">ACFP81_15055</name>
</gene>
<sequence length="78" mass="8772">MKEIESKDRITIQIADSLDGEKLVVEIILDDLVIIEISKIDDKLASRILVSTNCQSQPIDFSLFREALRIAAEQAETL</sequence>
<reference evidence="3" key="2">
    <citation type="journal article" date="2019" name="Int. J. Syst. Evol. Microbiol.">
        <title>The Global Catalogue of Microorganisms (GCM) 10K type strain sequencing project: providing services to taxonomists for standard genome sequencing and annotation.</title>
        <authorList>
            <consortium name="The Broad Institute Genomics Platform"/>
            <consortium name="The Broad Institute Genome Sequencing Center for Infectious Disease"/>
            <person name="Wu L."/>
            <person name="Ma J."/>
        </authorList>
    </citation>
    <scope>NUCLEOTIDE SEQUENCE [LARGE SCALE GENOMIC DNA]</scope>
    <source>
        <strain evidence="3">CGMCC 1.15772</strain>
    </source>
</reference>
<proteinExistence type="predicted"/>
<dbReference type="Proteomes" id="UP001596297">
    <property type="component" value="Unassembled WGS sequence"/>
</dbReference>
<reference evidence="1" key="3">
    <citation type="submission" date="2024-09" db="EMBL/GenBank/DDBJ databases">
        <authorList>
            <person name="Sun Q."/>
            <person name="Mori K."/>
        </authorList>
    </citation>
    <scope>NUCLEOTIDE SEQUENCE</scope>
    <source>
        <strain evidence="1">NBRC 112440</strain>
    </source>
</reference>
<reference evidence="1" key="1">
    <citation type="journal article" date="2014" name="Int. J. Syst. Evol. Microbiol.">
        <title>Complete genome of a new Firmicutes species belonging to the dominant human colonic microbiota ('Ruminococcus bicirculans') reveals two chromosomes and a selective capacity to utilize plant glucans.</title>
        <authorList>
            <consortium name="NISC Comparative Sequencing Program"/>
            <person name="Wegmann U."/>
            <person name="Louis P."/>
            <person name="Goesmann A."/>
            <person name="Henrissat B."/>
            <person name="Duncan S.H."/>
            <person name="Flint H.J."/>
        </authorList>
    </citation>
    <scope>NUCLEOTIDE SEQUENCE</scope>
    <source>
        <strain evidence="1">NBRC 112440</strain>
    </source>
</reference>
<dbReference type="EMBL" id="JBHSWD010000006">
    <property type="protein sequence ID" value="MFC6593130.1"/>
    <property type="molecule type" value="Genomic_DNA"/>
</dbReference>
<name>A0ABW1YFN1_9DEIO</name>
<dbReference type="RefSeq" id="WP_380084206.1">
    <property type="nucleotide sequence ID" value="NZ_JBHSWD010000006.1"/>
</dbReference>
<evidence type="ECO:0000313" key="2">
    <source>
        <dbReference type="EMBL" id="MFC6593203.1"/>
    </source>
</evidence>
<evidence type="ECO:0000313" key="1">
    <source>
        <dbReference type="EMBL" id="MFC6593130.1"/>
    </source>
</evidence>
<protein>
    <submittedName>
        <fullName evidence="1">Uncharacterized protein</fullName>
    </submittedName>
</protein>
<dbReference type="EMBL" id="JBHSWD010000006">
    <property type="protein sequence ID" value="MFC6593203.1"/>
    <property type="molecule type" value="Genomic_DNA"/>
</dbReference>
<accession>A0ABW1YFN1</accession>